<organism evidence="1 2">
    <name type="scientific">Sumerlaea chitinivorans</name>
    <dbReference type="NCBI Taxonomy" id="2250252"/>
    <lineage>
        <taxon>Bacteria</taxon>
        <taxon>Candidatus Sumerlaeota</taxon>
        <taxon>Candidatus Sumerlaeia</taxon>
        <taxon>Candidatus Sumerlaeales</taxon>
        <taxon>Candidatus Sumerlaeaceae</taxon>
        <taxon>Candidatus Sumerlaea</taxon>
    </lineage>
</organism>
<protein>
    <submittedName>
        <fullName evidence="1">Uncharacterized protein</fullName>
    </submittedName>
</protein>
<name>A0A2Z4Y837_SUMC1</name>
<dbReference type="AlphaFoldDB" id="A0A2Z4Y837"/>
<accession>A0A2Z4Y837</accession>
<dbReference type="Proteomes" id="UP000262583">
    <property type="component" value="Chromosome"/>
</dbReference>
<sequence>MRLAISQKFQPLNQGSFKSRCLICERQQNRPATLRGQIYQRMQFH</sequence>
<gene>
    <name evidence="1" type="ORF">BRCON_1826</name>
</gene>
<proteinExistence type="predicted"/>
<dbReference type="EMBL" id="CP030759">
    <property type="protein sequence ID" value="AXA36603.1"/>
    <property type="molecule type" value="Genomic_DNA"/>
</dbReference>
<reference evidence="1 2" key="1">
    <citation type="submission" date="2018-05" db="EMBL/GenBank/DDBJ databases">
        <title>A metagenomic window into the 2 km-deep terrestrial subsurface aquifer revealed taxonomically and functionally diverse microbial community comprising novel uncultured bacterial lineages.</title>
        <authorList>
            <person name="Kadnikov V.V."/>
            <person name="Mardanov A.V."/>
            <person name="Beletsky A.V."/>
            <person name="Banks D."/>
            <person name="Pimenov N.V."/>
            <person name="Frank Y.A."/>
            <person name="Karnachuk O.V."/>
            <person name="Ravin N.V."/>
        </authorList>
    </citation>
    <scope>NUCLEOTIDE SEQUENCE [LARGE SCALE GENOMIC DNA]</scope>
    <source>
        <strain evidence="1">BY</strain>
    </source>
</reference>
<evidence type="ECO:0000313" key="1">
    <source>
        <dbReference type="EMBL" id="AXA36603.1"/>
    </source>
</evidence>
<dbReference type="KEGG" id="schv:BRCON_1826"/>
<evidence type="ECO:0000313" key="2">
    <source>
        <dbReference type="Proteomes" id="UP000262583"/>
    </source>
</evidence>